<feature type="domain" description="HTH tetR-type" evidence="5">
    <location>
        <begin position="7"/>
        <end position="67"/>
    </location>
</feature>
<evidence type="ECO:0000256" key="4">
    <source>
        <dbReference type="PROSITE-ProRule" id="PRU00335"/>
    </source>
</evidence>
<sequence length="191" mass="21012">MAAVDTETSRQQILAAAHELFHAHGIRAVTMHHIRDASNVPLNRLYKTFPSKDDLVAAYLDHRDHSARDALTNALTAYDTPRAKIVGIFTWLHQFFQQPDFRGCVFTNAYGELGAQSPAAEIVLRHKTAIRVLLTDLARDANAPDPDTMGAQLQGLWDGAFLLAAMTRDPDHALHARATAQALLATITADH</sequence>
<comment type="caution">
    <text evidence="6">The sequence shown here is derived from an EMBL/GenBank/DDBJ whole genome shotgun (WGS) entry which is preliminary data.</text>
</comment>
<evidence type="ECO:0000256" key="1">
    <source>
        <dbReference type="ARBA" id="ARBA00023015"/>
    </source>
</evidence>
<feature type="DNA-binding region" description="H-T-H motif" evidence="4">
    <location>
        <begin position="30"/>
        <end position="49"/>
    </location>
</feature>
<dbReference type="InterPro" id="IPR001647">
    <property type="entry name" value="HTH_TetR"/>
</dbReference>
<dbReference type="PANTHER" id="PTHR47506:SF1">
    <property type="entry name" value="HTH-TYPE TRANSCRIPTIONAL REGULATOR YJDC"/>
    <property type="match status" value="1"/>
</dbReference>
<dbReference type="EMBL" id="JAGSMN010000222">
    <property type="protein sequence ID" value="MBR7673568.1"/>
    <property type="molecule type" value="Genomic_DNA"/>
</dbReference>
<reference evidence="6" key="1">
    <citation type="submission" date="2021-04" db="EMBL/GenBank/DDBJ databases">
        <title>Sequencing of actinobacteria type strains.</title>
        <authorList>
            <person name="Nguyen G.-S."/>
            <person name="Wentzel A."/>
        </authorList>
    </citation>
    <scope>NUCLEOTIDE SEQUENCE</scope>
    <source>
        <strain evidence="6">DSM 42095</strain>
    </source>
</reference>
<keyword evidence="3" id="KW-0804">Transcription</keyword>
<accession>A0A8T4INY8</accession>
<gene>
    <name evidence="6" type="ORF">KDA82_11175</name>
</gene>
<dbReference type="Gene3D" id="1.10.357.10">
    <property type="entry name" value="Tetracycline Repressor, domain 2"/>
    <property type="match status" value="1"/>
</dbReference>
<evidence type="ECO:0000313" key="7">
    <source>
        <dbReference type="Proteomes" id="UP000675554"/>
    </source>
</evidence>
<dbReference type="InterPro" id="IPR036271">
    <property type="entry name" value="Tet_transcr_reg_TetR-rel_C_sf"/>
</dbReference>
<keyword evidence="2 4" id="KW-0238">DNA-binding</keyword>
<dbReference type="PROSITE" id="PS50977">
    <property type="entry name" value="HTH_TETR_2"/>
    <property type="match status" value="1"/>
</dbReference>
<evidence type="ECO:0000256" key="2">
    <source>
        <dbReference type="ARBA" id="ARBA00023125"/>
    </source>
</evidence>
<dbReference type="SUPFAM" id="SSF48498">
    <property type="entry name" value="Tetracyclin repressor-like, C-terminal domain"/>
    <property type="match status" value="1"/>
</dbReference>
<dbReference type="Proteomes" id="UP000675554">
    <property type="component" value="Unassembled WGS sequence"/>
</dbReference>
<keyword evidence="7" id="KW-1185">Reference proteome</keyword>
<evidence type="ECO:0000313" key="6">
    <source>
        <dbReference type="EMBL" id="MBR7673568.1"/>
    </source>
</evidence>
<dbReference type="InterPro" id="IPR009057">
    <property type="entry name" value="Homeodomain-like_sf"/>
</dbReference>
<dbReference type="Pfam" id="PF00440">
    <property type="entry name" value="TetR_N"/>
    <property type="match status" value="1"/>
</dbReference>
<keyword evidence="1" id="KW-0805">Transcription regulation</keyword>
<name>A0A8T4INY8_9ACTN</name>
<evidence type="ECO:0000259" key="5">
    <source>
        <dbReference type="PROSITE" id="PS50977"/>
    </source>
</evidence>
<dbReference type="AlphaFoldDB" id="A0A8T4INY8"/>
<protein>
    <submittedName>
        <fullName evidence="6">TetR/AcrR family transcriptional regulator</fullName>
    </submittedName>
</protein>
<evidence type="ECO:0000256" key="3">
    <source>
        <dbReference type="ARBA" id="ARBA00023163"/>
    </source>
</evidence>
<dbReference type="SUPFAM" id="SSF46689">
    <property type="entry name" value="Homeodomain-like"/>
    <property type="match status" value="1"/>
</dbReference>
<organism evidence="6 7">
    <name type="scientific">Streptomyces daliensis</name>
    <dbReference type="NCBI Taxonomy" id="299421"/>
    <lineage>
        <taxon>Bacteria</taxon>
        <taxon>Bacillati</taxon>
        <taxon>Actinomycetota</taxon>
        <taxon>Actinomycetes</taxon>
        <taxon>Kitasatosporales</taxon>
        <taxon>Streptomycetaceae</taxon>
        <taxon>Streptomyces</taxon>
    </lineage>
</organism>
<dbReference type="PANTHER" id="PTHR47506">
    <property type="entry name" value="TRANSCRIPTIONAL REGULATORY PROTEIN"/>
    <property type="match status" value="1"/>
</dbReference>
<dbReference type="GO" id="GO:0003677">
    <property type="term" value="F:DNA binding"/>
    <property type="evidence" value="ECO:0007669"/>
    <property type="project" value="UniProtKB-UniRule"/>
</dbReference>
<proteinExistence type="predicted"/>